<keyword evidence="1" id="KW-0862">Zinc</keyword>
<name>A0A6A6PNP4_9PEZI</name>
<dbReference type="EMBL" id="MU001637">
    <property type="protein sequence ID" value="KAF2481632.1"/>
    <property type="molecule type" value="Genomic_DNA"/>
</dbReference>
<dbReference type="OrthoDB" id="1918685at2759"/>
<evidence type="ECO:0000313" key="5">
    <source>
        <dbReference type="Proteomes" id="UP000799767"/>
    </source>
</evidence>
<evidence type="ECO:0000259" key="3">
    <source>
        <dbReference type="PROSITE" id="PS50103"/>
    </source>
</evidence>
<dbReference type="GO" id="GO:0008270">
    <property type="term" value="F:zinc ion binding"/>
    <property type="evidence" value="ECO:0007669"/>
    <property type="project" value="UniProtKB-KW"/>
</dbReference>
<evidence type="ECO:0000256" key="2">
    <source>
        <dbReference type="SAM" id="MobiDB-lite"/>
    </source>
</evidence>
<accession>A0A6A6PNP4</accession>
<dbReference type="RefSeq" id="XP_033588202.1">
    <property type="nucleotide sequence ID" value="XM_033738119.1"/>
</dbReference>
<feature type="zinc finger region" description="C3H1-type" evidence="1">
    <location>
        <begin position="26"/>
        <end position="50"/>
    </location>
</feature>
<feature type="domain" description="C3H1-type" evidence="3">
    <location>
        <begin position="26"/>
        <end position="50"/>
    </location>
</feature>
<keyword evidence="5" id="KW-1185">Reference proteome</keyword>
<proteinExistence type="predicted"/>
<organism evidence="4 5">
    <name type="scientific">Neohortaea acidophila</name>
    <dbReference type="NCBI Taxonomy" id="245834"/>
    <lineage>
        <taxon>Eukaryota</taxon>
        <taxon>Fungi</taxon>
        <taxon>Dikarya</taxon>
        <taxon>Ascomycota</taxon>
        <taxon>Pezizomycotina</taxon>
        <taxon>Dothideomycetes</taxon>
        <taxon>Dothideomycetidae</taxon>
        <taxon>Mycosphaerellales</taxon>
        <taxon>Teratosphaeriaceae</taxon>
        <taxon>Neohortaea</taxon>
    </lineage>
</organism>
<reference evidence="4" key="1">
    <citation type="journal article" date="2020" name="Stud. Mycol.">
        <title>101 Dothideomycetes genomes: a test case for predicting lifestyles and emergence of pathogens.</title>
        <authorList>
            <person name="Haridas S."/>
            <person name="Albert R."/>
            <person name="Binder M."/>
            <person name="Bloem J."/>
            <person name="Labutti K."/>
            <person name="Salamov A."/>
            <person name="Andreopoulos B."/>
            <person name="Baker S."/>
            <person name="Barry K."/>
            <person name="Bills G."/>
            <person name="Bluhm B."/>
            <person name="Cannon C."/>
            <person name="Castanera R."/>
            <person name="Culley D."/>
            <person name="Daum C."/>
            <person name="Ezra D."/>
            <person name="Gonzalez J."/>
            <person name="Henrissat B."/>
            <person name="Kuo A."/>
            <person name="Liang C."/>
            <person name="Lipzen A."/>
            <person name="Lutzoni F."/>
            <person name="Magnuson J."/>
            <person name="Mondo S."/>
            <person name="Nolan M."/>
            <person name="Ohm R."/>
            <person name="Pangilinan J."/>
            <person name="Park H.-J."/>
            <person name="Ramirez L."/>
            <person name="Alfaro M."/>
            <person name="Sun H."/>
            <person name="Tritt A."/>
            <person name="Yoshinaga Y."/>
            <person name="Zwiers L.-H."/>
            <person name="Turgeon B."/>
            <person name="Goodwin S."/>
            <person name="Spatafora J."/>
            <person name="Crous P."/>
            <person name="Grigoriev I."/>
        </authorList>
    </citation>
    <scope>NUCLEOTIDE SEQUENCE</scope>
    <source>
        <strain evidence="4">CBS 113389</strain>
    </source>
</reference>
<keyword evidence="1" id="KW-0479">Metal-binding</keyword>
<protein>
    <recommendedName>
        <fullName evidence="3">C3H1-type domain-containing protein</fullName>
    </recommendedName>
</protein>
<dbReference type="PROSITE" id="PS50103">
    <property type="entry name" value="ZF_C3H1"/>
    <property type="match status" value="1"/>
</dbReference>
<dbReference type="Proteomes" id="UP000799767">
    <property type="component" value="Unassembled WGS sequence"/>
</dbReference>
<keyword evidence="1" id="KW-0863">Zinc-finger</keyword>
<feature type="region of interest" description="Disordered" evidence="2">
    <location>
        <begin position="271"/>
        <end position="294"/>
    </location>
</feature>
<evidence type="ECO:0000313" key="4">
    <source>
        <dbReference type="EMBL" id="KAF2481632.1"/>
    </source>
</evidence>
<dbReference type="InterPro" id="IPR000571">
    <property type="entry name" value="Znf_CCCH"/>
</dbReference>
<gene>
    <name evidence="4" type="ORF">BDY17DRAFT_346918</name>
</gene>
<evidence type="ECO:0000256" key="1">
    <source>
        <dbReference type="PROSITE-ProRule" id="PRU00723"/>
    </source>
</evidence>
<sequence>MSSTPAPPRQGKKTSTLPGHVGRPLTCYFWYTEGRCHKSDAECQYAHWATGLTAPLPAAKSKDKGKGPAIQADTPAPAALPAPFPPSVRFPRPFAPPAPAPLPAPPAPFDPFNDHAAIYHSNPQAEHQQRLQAWKTSLAARELSLHDWDARLGNQAATLHEWEARLNGRQTATTAGANELASTPSDSSEVGKVLERIYNVLGDARTASAVAHGELTGKFKQLSQHQAGSEQGADSMMVGMAIAEAAGMLGRFEGRLVGLEKIVSEEMVKMAGSGEDAGDQDENGGESAGHGGWA</sequence>
<dbReference type="AlphaFoldDB" id="A0A6A6PNP4"/>
<dbReference type="GeneID" id="54479121"/>